<proteinExistence type="inferred from homology"/>
<keyword evidence="5 8" id="KW-0408">Iron</keyword>
<feature type="binding site" evidence="8">
    <location>
        <position position="273"/>
    </location>
    <ligand>
        <name>substrate</name>
    </ligand>
</feature>
<dbReference type="Pfam" id="PF00814">
    <property type="entry name" value="TsaD"/>
    <property type="match status" value="1"/>
</dbReference>
<keyword evidence="1 8" id="KW-0963">Cytoplasm</keyword>
<dbReference type="InterPro" id="IPR000905">
    <property type="entry name" value="Gcp-like_dom"/>
</dbReference>
<reference evidence="10" key="2">
    <citation type="submission" date="2021-04" db="EMBL/GenBank/DDBJ databases">
        <authorList>
            <person name="Gilroy R."/>
        </authorList>
    </citation>
    <scope>NUCLEOTIDE SEQUENCE</scope>
    <source>
        <strain evidence="10">ChiHcolR34-3080</strain>
    </source>
</reference>
<keyword evidence="4 8" id="KW-0479">Metal-binding</keyword>
<protein>
    <recommendedName>
        <fullName evidence="8">tRNA N6-adenosine threonylcarbamoyltransferase</fullName>
        <ecNumber evidence="8">2.3.1.234</ecNumber>
    </recommendedName>
    <alternativeName>
        <fullName evidence="8">N6-L-threonylcarbamoyladenine synthase</fullName>
        <shortName evidence="8">t(6)A synthase</shortName>
    </alternativeName>
    <alternativeName>
        <fullName evidence="8">t(6)A37 threonylcarbamoyladenosine biosynthesis protein TsaD</fullName>
    </alternativeName>
    <alternativeName>
        <fullName evidence="8">tRNA threonylcarbamoyladenosine biosynthesis protein TsaD</fullName>
    </alternativeName>
</protein>
<sequence>MIILGIESTCDETAAALVEDGRTLLSNVIATSVKEQALYGGVVPEIASRRHCEYISAAVGKALADAGRTIDEVDAVAVTFAPGLIGAVLVGVNFAKGLAYAANKPLVPVHHLRGHIAALYLTHPELKPPFLCLVASGGHSHIVQVEDYTRFRVLGRTVDDAAGEAFDKVARTLGLAYPGGPSIAAAAKTGDPHAYRLPVPHVEGKYNVSFSGLKTAVLNEVNQAGMKGLPVNVPDLAASFQERIDGILAEKLLAAAADTGASQVCLAGGVAANGRLRQLVNDGAQKLGAQVFLPQLKFCGDNGAMIASQGYYEFTAGHTAGLDLNGLPTLPIDYQ</sequence>
<dbReference type="PRINTS" id="PR00789">
    <property type="entry name" value="OSIALOPTASE"/>
</dbReference>
<feature type="binding site" evidence="8">
    <location>
        <position position="301"/>
    </location>
    <ligand>
        <name>Fe cation</name>
        <dbReference type="ChEBI" id="CHEBI:24875"/>
    </ligand>
</feature>
<evidence type="ECO:0000259" key="9">
    <source>
        <dbReference type="Pfam" id="PF00814"/>
    </source>
</evidence>
<dbReference type="InterPro" id="IPR017861">
    <property type="entry name" value="KAE1/TsaD"/>
</dbReference>
<dbReference type="NCBIfam" id="TIGR03723">
    <property type="entry name" value="T6A_TsaD_YgjD"/>
    <property type="match status" value="1"/>
</dbReference>
<evidence type="ECO:0000256" key="6">
    <source>
        <dbReference type="ARBA" id="ARBA00023315"/>
    </source>
</evidence>
<dbReference type="HAMAP" id="MF_01445">
    <property type="entry name" value="TsaD"/>
    <property type="match status" value="1"/>
</dbReference>
<dbReference type="Proteomes" id="UP000823933">
    <property type="component" value="Unassembled WGS sequence"/>
</dbReference>
<dbReference type="InterPro" id="IPR043129">
    <property type="entry name" value="ATPase_NBD"/>
</dbReference>
<dbReference type="NCBIfam" id="TIGR00329">
    <property type="entry name" value="gcp_kae1"/>
    <property type="match status" value="1"/>
</dbReference>
<comment type="caution">
    <text evidence="10">The sequence shown here is derived from an EMBL/GenBank/DDBJ whole genome shotgun (WGS) entry which is preliminary data.</text>
</comment>
<name>A0A9D1TWQ3_9FIRM</name>
<comment type="catalytic activity">
    <reaction evidence="7 8">
        <text>L-threonylcarbamoyladenylate + adenosine(37) in tRNA = N(6)-L-threonylcarbamoyladenosine(37) in tRNA + AMP + H(+)</text>
        <dbReference type="Rhea" id="RHEA:37059"/>
        <dbReference type="Rhea" id="RHEA-COMP:10162"/>
        <dbReference type="Rhea" id="RHEA-COMP:10163"/>
        <dbReference type="ChEBI" id="CHEBI:15378"/>
        <dbReference type="ChEBI" id="CHEBI:73682"/>
        <dbReference type="ChEBI" id="CHEBI:74411"/>
        <dbReference type="ChEBI" id="CHEBI:74418"/>
        <dbReference type="ChEBI" id="CHEBI:456215"/>
        <dbReference type="EC" id="2.3.1.234"/>
    </reaction>
</comment>
<dbReference type="FunFam" id="3.30.420.40:FF:000040">
    <property type="entry name" value="tRNA N6-adenosine threonylcarbamoyltransferase"/>
    <property type="match status" value="1"/>
</dbReference>
<dbReference type="Gene3D" id="3.30.420.40">
    <property type="match status" value="2"/>
</dbReference>
<dbReference type="GO" id="GO:0002949">
    <property type="term" value="P:tRNA threonylcarbamoyladenosine modification"/>
    <property type="evidence" value="ECO:0007669"/>
    <property type="project" value="UniProtKB-UniRule"/>
</dbReference>
<keyword evidence="6 8" id="KW-0012">Acyltransferase</keyword>
<dbReference type="InterPro" id="IPR022450">
    <property type="entry name" value="TsaD"/>
</dbReference>
<feature type="binding site" evidence="8">
    <location>
        <position position="167"/>
    </location>
    <ligand>
        <name>substrate</name>
    </ligand>
</feature>
<evidence type="ECO:0000313" key="10">
    <source>
        <dbReference type="EMBL" id="HIW08359.1"/>
    </source>
</evidence>
<evidence type="ECO:0000256" key="2">
    <source>
        <dbReference type="ARBA" id="ARBA00022679"/>
    </source>
</evidence>
<evidence type="ECO:0000313" key="11">
    <source>
        <dbReference type="Proteomes" id="UP000823933"/>
    </source>
</evidence>
<feature type="binding site" evidence="8">
    <location>
        <position position="115"/>
    </location>
    <ligand>
        <name>Fe cation</name>
        <dbReference type="ChEBI" id="CHEBI:24875"/>
    </ligand>
</feature>
<comment type="subcellular location">
    <subcellularLocation>
        <location evidence="8">Cytoplasm</location>
    </subcellularLocation>
</comment>
<dbReference type="AlphaFoldDB" id="A0A9D1TWQ3"/>
<dbReference type="CDD" id="cd24133">
    <property type="entry name" value="ASKHA_NBD_TsaD_bac"/>
    <property type="match status" value="1"/>
</dbReference>
<organism evidence="10 11">
    <name type="scientific">Candidatus Faecalibacterium intestinigallinarum</name>
    <dbReference type="NCBI Taxonomy" id="2838581"/>
    <lineage>
        <taxon>Bacteria</taxon>
        <taxon>Bacillati</taxon>
        <taxon>Bacillota</taxon>
        <taxon>Clostridia</taxon>
        <taxon>Eubacteriales</taxon>
        <taxon>Oscillospiraceae</taxon>
        <taxon>Faecalibacterium</taxon>
    </lineage>
</organism>
<evidence type="ECO:0000256" key="4">
    <source>
        <dbReference type="ARBA" id="ARBA00022723"/>
    </source>
</evidence>
<dbReference type="PANTHER" id="PTHR11735">
    <property type="entry name" value="TRNA N6-ADENOSINE THREONYLCARBAMOYLTRANSFERASE"/>
    <property type="match status" value="1"/>
</dbReference>
<feature type="domain" description="Gcp-like" evidence="9">
    <location>
        <begin position="24"/>
        <end position="307"/>
    </location>
</feature>
<reference evidence="10" key="1">
    <citation type="journal article" date="2021" name="PeerJ">
        <title>Extensive microbial diversity within the chicken gut microbiome revealed by metagenomics and culture.</title>
        <authorList>
            <person name="Gilroy R."/>
            <person name="Ravi A."/>
            <person name="Getino M."/>
            <person name="Pursley I."/>
            <person name="Horton D.L."/>
            <person name="Alikhan N.F."/>
            <person name="Baker D."/>
            <person name="Gharbi K."/>
            <person name="Hall N."/>
            <person name="Watson M."/>
            <person name="Adriaenssens E.M."/>
            <person name="Foster-Nyarko E."/>
            <person name="Jarju S."/>
            <person name="Secka A."/>
            <person name="Antonio M."/>
            <person name="Oren A."/>
            <person name="Chaudhuri R.R."/>
            <person name="La Ragione R."/>
            <person name="Hildebrand F."/>
            <person name="Pallen M.J."/>
        </authorList>
    </citation>
    <scope>NUCLEOTIDE SEQUENCE</scope>
    <source>
        <strain evidence="10">ChiHcolR34-3080</strain>
    </source>
</reference>
<feature type="binding site" evidence="8">
    <location>
        <position position="180"/>
    </location>
    <ligand>
        <name>substrate</name>
    </ligand>
</feature>
<gene>
    <name evidence="8 10" type="primary">tsaD</name>
    <name evidence="10" type="ORF">H9890_03025</name>
</gene>
<comment type="cofactor">
    <cofactor evidence="8">
        <name>Fe(2+)</name>
        <dbReference type="ChEBI" id="CHEBI:29033"/>
    </cofactor>
    <text evidence="8">Binds 1 Fe(2+) ion per subunit.</text>
</comment>
<evidence type="ECO:0000256" key="1">
    <source>
        <dbReference type="ARBA" id="ARBA00022490"/>
    </source>
</evidence>
<evidence type="ECO:0000256" key="3">
    <source>
        <dbReference type="ARBA" id="ARBA00022694"/>
    </source>
</evidence>
<dbReference type="GO" id="GO:0005737">
    <property type="term" value="C:cytoplasm"/>
    <property type="evidence" value="ECO:0007669"/>
    <property type="project" value="UniProtKB-SubCell"/>
</dbReference>
<dbReference type="EC" id="2.3.1.234" evidence="8"/>
<feature type="binding site" evidence="8">
    <location>
        <begin position="134"/>
        <end position="138"/>
    </location>
    <ligand>
        <name>substrate</name>
    </ligand>
</feature>
<dbReference type="EMBL" id="DXHQ01000037">
    <property type="protein sequence ID" value="HIW08359.1"/>
    <property type="molecule type" value="Genomic_DNA"/>
</dbReference>
<keyword evidence="2 8" id="KW-0808">Transferase</keyword>
<evidence type="ECO:0000256" key="8">
    <source>
        <dbReference type="HAMAP-Rule" id="MF_01445"/>
    </source>
</evidence>
<comment type="function">
    <text evidence="8">Required for the formation of a threonylcarbamoyl group on adenosine at position 37 (t(6)A37) in tRNAs that read codons beginning with adenine. Is involved in the transfer of the threonylcarbamoyl moiety of threonylcarbamoyl-AMP (TC-AMP) to the N6 group of A37, together with TsaE and TsaB. TsaD likely plays a direct catalytic role in this reaction.</text>
</comment>
<dbReference type="GO" id="GO:0061711">
    <property type="term" value="F:tRNA N(6)-L-threonylcarbamoyladenine synthase activity"/>
    <property type="evidence" value="ECO:0007669"/>
    <property type="project" value="UniProtKB-EC"/>
</dbReference>
<keyword evidence="3 8" id="KW-0819">tRNA processing</keyword>
<comment type="caution">
    <text evidence="8">Lacks conserved residue(s) required for the propagation of feature annotation.</text>
</comment>
<comment type="similarity">
    <text evidence="8">Belongs to the KAE1 / TsaD family.</text>
</comment>
<feature type="binding site" evidence="8">
    <location>
        <position position="111"/>
    </location>
    <ligand>
        <name>Fe cation</name>
        <dbReference type="ChEBI" id="CHEBI:24875"/>
    </ligand>
</feature>
<evidence type="ECO:0000256" key="7">
    <source>
        <dbReference type="ARBA" id="ARBA00048117"/>
    </source>
</evidence>
<dbReference type="PANTHER" id="PTHR11735:SF6">
    <property type="entry name" value="TRNA N6-ADENOSINE THREONYLCARBAMOYLTRANSFERASE, MITOCHONDRIAL"/>
    <property type="match status" value="1"/>
</dbReference>
<accession>A0A9D1TWQ3</accession>
<evidence type="ECO:0000256" key="5">
    <source>
        <dbReference type="ARBA" id="ARBA00023004"/>
    </source>
</evidence>
<dbReference type="SUPFAM" id="SSF53067">
    <property type="entry name" value="Actin-like ATPase domain"/>
    <property type="match status" value="2"/>
</dbReference>
<dbReference type="GO" id="GO:0005506">
    <property type="term" value="F:iron ion binding"/>
    <property type="evidence" value="ECO:0007669"/>
    <property type="project" value="UniProtKB-UniRule"/>
</dbReference>